<evidence type="ECO:0000313" key="4">
    <source>
        <dbReference type="Proteomes" id="UP000035088"/>
    </source>
</evidence>
<keyword evidence="2" id="KW-0472">Membrane</keyword>
<feature type="transmembrane region" description="Helical" evidence="2">
    <location>
        <begin position="42"/>
        <end position="64"/>
    </location>
</feature>
<dbReference type="Proteomes" id="UP000035088">
    <property type="component" value="Unassembled WGS sequence"/>
</dbReference>
<organism evidence="3 4">
    <name type="scientific">Gordonia araii NBRC 100433</name>
    <dbReference type="NCBI Taxonomy" id="1073574"/>
    <lineage>
        <taxon>Bacteria</taxon>
        <taxon>Bacillati</taxon>
        <taxon>Actinomycetota</taxon>
        <taxon>Actinomycetes</taxon>
        <taxon>Mycobacteriales</taxon>
        <taxon>Gordoniaceae</taxon>
        <taxon>Gordonia</taxon>
    </lineage>
</organism>
<accession>G7H4I6</accession>
<evidence type="ECO:0000256" key="1">
    <source>
        <dbReference type="SAM" id="MobiDB-lite"/>
    </source>
</evidence>
<dbReference type="EMBL" id="BAEE01000062">
    <property type="protein sequence ID" value="GAB10761.1"/>
    <property type="molecule type" value="Genomic_DNA"/>
</dbReference>
<protein>
    <submittedName>
        <fullName evidence="3">Uncharacterized protein</fullName>
    </submittedName>
</protein>
<feature type="region of interest" description="Disordered" evidence="1">
    <location>
        <begin position="88"/>
        <end position="116"/>
    </location>
</feature>
<reference evidence="3 4" key="1">
    <citation type="submission" date="2011-11" db="EMBL/GenBank/DDBJ databases">
        <title>Whole genome shotgun sequence of Gordonia araii NBRC 100433.</title>
        <authorList>
            <person name="Yoshida Y."/>
            <person name="Hosoyama A."/>
            <person name="Tsuchikane K."/>
            <person name="Katsumata H."/>
            <person name="Yamazaki S."/>
            <person name="Fujita N."/>
        </authorList>
    </citation>
    <scope>NUCLEOTIDE SEQUENCE [LARGE SCALE GENOMIC DNA]</scope>
    <source>
        <strain evidence="3 4">NBRC 100433</strain>
    </source>
</reference>
<keyword evidence="4" id="KW-1185">Reference proteome</keyword>
<name>G7H4I6_9ACTN</name>
<keyword evidence="2" id="KW-0812">Transmembrane</keyword>
<sequence>MAARSRFSITLIRNERDAVSGFIAWWDGVEEWLIRLPFVPQLLVTLVVVVPVAIVAAMVLSVVVDAVTDVAARLGSAVSTAWNSQVRTRGGGAAPVRTAETESSSDTADGKVESSS</sequence>
<evidence type="ECO:0000256" key="2">
    <source>
        <dbReference type="SAM" id="Phobius"/>
    </source>
</evidence>
<comment type="caution">
    <text evidence="3">The sequence shown here is derived from an EMBL/GenBank/DDBJ whole genome shotgun (WGS) entry which is preliminary data.</text>
</comment>
<dbReference type="AlphaFoldDB" id="G7H4I6"/>
<proteinExistence type="predicted"/>
<gene>
    <name evidence="3" type="ORF">GOARA_062_00290</name>
</gene>
<dbReference type="STRING" id="1073574.GOARA_062_00290"/>
<evidence type="ECO:0000313" key="3">
    <source>
        <dbReference type="EMBL" id="GAB10761.1"/>
    </source>
</evidence>
<keyword evidence="2" id="KW-1133">Transmembrane helix</keyword>